<evidence type="ECO:0000313" key="3">
    <source>
        <dbReference type="Proteomes" id="UP000076962"/>
    </source>
</evidence>
<feature type="region of interest" description="Disordered" evidence="1">
    <location>
        <begin position="35"/>
        <end position="54"/>
    </location>
</feature>
<evidence type="ECO:0000256" key="1">
    <source>
        <dbReference type="SAM" id="MobiDB-lite"/>
    </source>
</evidence>
<keyword evidence="3" id="KW-1185">Reference proteome</keyword>
<name>A0A176S3N8_9GAMM</name>
<sequence length="54" mass="5652">MAITPIVSSGALSGETIPLLAYKLANSGISRIRDSTSRTSLSRSCTDKSPRALT</sequence>
<feature type="compositionally biased region" description="Basic and acidic residues" evidence="1">
    <location>
        <begin position="45"/>
        <end position="54"/>
    </location>
</feature>
<evidence type="ECO:0000313" key="2">
    <source>
        <dbReference type="EMBL" id="OAD22615.1"/>
    </source>
</evidence>
<dbReference type="AlphaFoldDB" id="A0A176S3N8"/>
<dbReference type="Proteomes" id="UP000076962">
    <property type="component" value="Unassembled WGS sequence"/>
</dbReference>
<gene>
    <name evidence="2" type="ORF">THIOM_001571</name>
</gene>
<organism evidence="2 3">
    <name type="scientific">Candidatus Thiomargarita nelsonii</name>
    <dbReference type="NCBI Taxonomy" id="1003181"/>
    <lineage>
        <taxon>Bacteria</taxon>
        <taxon>Pseudomonadati</taxon>
        <taxon>Pseudomonadota</taxon>
        <taxon>Gammaproteobacteria</taxon>
        <taxon>Thiotrichales</taxon>
        <taxon>Thiotrichaceae</taxon>
        <taxon>Thiomargarita</taxon>
    </lineage>
</organism>
<comment type="caution">
    <text evidence="2">The sequence shown here is derived from an EMBL/GenBank/DDBJ whole genome shotgun (WGS) entry which is preliminary data.</text>
</comment>
<protein>
    <submittedName>
        <fullName evidence="2">Uncharacterized protein</fullName>
    </submittedName>
</protein>
<accession>A0A176S3N8</accession>
<reference evidence="2 3" key="1">
    <citation type="submission" date="2016-05" db="EMBL/GenBank/DDBJ databases">
        <title>Single-cell genome of chain-forming Candidatus Thiomargarita nelsonii and comparison to other large sulfur-oxidizing bacteria.</title>
        <authorList>
            <person name="Winkel M."/>
            <person name="Salman V."/>
            <person name="Woyke T."/>
            <person name="Schulz-Vogt H."/>
            <person name="Richter M."/>
            <person name="Flood B."/>
            <person name="Bailey J."/>
            <person name="Amann R."/>
            <person name="Mussmann M."/>
        </authorList>
    </citation>
    <scope>NUCLEOTIDE SEQUENCE [LARGE SCALE GENOMIC DNA]</scope>
    <source>
        <strain evidence="2 3">THI036</strain>
    </source>
</reference>
<dbReference type="EMBL" id="LUTY01000834">
    <property type="protein sequence ID" value="OAD22615.1"/>
    <property type="molecule type" value="Genomic_DNA"/>
</dbReference>
<proteinExistence type="predicted"/>